<sequence>MKGARGPRQLGAPEEQPREELLLRGHSELRDTVDRIQDGEDEESLSLSEGLGFTGTPGLSWHDGERLRRDLGGSGVAQGPQDEVMAGPSAAGRMTRREVSAGASTAMVIPAGRCVGVDVAPPVAAFRRERQPSAAFPGPEHGAEGEIQVQARVSGGALPGDLVETMVELDYDEDSMEEGELREELEDDWWSAMGGVSNPVIKSFQTPPQDSGQQAQIRSSPMF</sequence>
<gene>
    <name evidence="2" type="ORF">NDU88_005199</name>
</gene>
<reference evidence="2" key="1">
    <citation type="journal article" date="2022" name="bioRxiv">
        <title>Sequencing and chromosome-scale assembly of the giantPleurodeles waltlgenome.</title>
        <authorList>
            <person name="Brown T."/>
            <person name="Elewa A."/>
            <person name="Iarovenko S."/>
            <person name="Subramanian E."/>
            <person name="Araus A.J."/>
            <person name="Petzold A."/>
            <person name="Susuki M."/>
            <person name="Suzuki K.-i.T."/>
            <person name="Hayashi T."/>
            <person name="Toyoda A."/>
            <person name="Oliveira C."/>
            <person name="Osipova E."/>
            <person name="Leigh N.D."/>
            <person name="Simon A."/>
            <person name="Yun M.H."/>
        </authorList>
    </citation>
    <scope>NUCLEOTIDE SEQUENCE</scope>
    <source>
        <strain evidence="2">20211129_DDA</strain>
        <tissue evidence="2">Liver</tissue>
    </source>
</reference>
<feature type="region of interest" description="Disordered" evidence="1">
    <location>
        <begin position="1"/>
        <end position="93"/>
    </location>
</feature>
<feature type="compositionally biased region" description="Basic and acidic residues" evidence="1">
    <location>
        <begin position="62"/>
        <end position="71"/>
    </location>
</feature>
<evidence type="ECO:0000313" key="2">
    <source>
        <dbReference type="EMBL" id="KAJ1116998.1"/>
    </source>
</evidence>
<organism evidence="2 3">
    <name type="scientific">Pleurodeles waltl</name>
    <name type="common">Iberian ribbed newt</name>
    <dbReference type="NCBI Taxonomy" id="8319"/>
    <lineage>
        <taxon>Eukaryota</taxon>
        <taxon>Metazoa</taxon>
        <taxon>Chordata</taxon>
        <taxon>Craniata</taxon>
        <taxon>Vertebrata</taxon>
        <taxon>Euteleostomi</taxon>
        <taxon>Amphibia</taxon>
        <taxon>Batrachia</taxon>
        <taxon>Caudata</taxon>
        <taxon>Salamandroidea</taxon>
        <taxon>Salamandridae</taxon>
        <taxon>Pleurodelinae</taxon>
        <taxon>Pleurodeles</taxon>
    </lineage>
</organism>
<evidence type="ECO:0000313" key="3">
    <source>
        <dbReference type="Proteomes" id="UP001066276"/>
    </source>
</evidence>
<proteinExistence type="predicted"/>
<dbReference type="EMBL" id="JANPWB010000012">
    <property type="protein sequence ID" value="KAJ1116998.1"/>
    <property type="molecule type" value="Genomic_DNA"/>
</dbReference>
<feature type="region of interest" description="Disordered" evidence="1">
    <location>
        <begin position="198"/>
        <end position="223"/>
    </location>
</feature>
<dbReference type="AlphaFoldDB" id="A0AAV7NUM7"/>
<feature type="compositionally biased region" description="Polar residues" evidence="1">
    <location>
        <begin position="203"/>
        <end position="223"/>
    </location>
</feature>
<evidence type="ECO:0000256" key="1">
    <source>
        <dbReference type="SAM" id="MobiDB-lite"/>
    </source>
</evidence>
<comment type="caution">
    <text evidence="2">The sequence shown here is derived from an EMBL/GenBank/DDBJ whole genome shotgun (WGS) entry which is preliminary data.</text>
</comment>
<keyword evidence="3" id="KW-1185">Reference proteome</keyword>
<dbReference type="Proteomes" id="UP001066276">
    <property type="component" value="Chromosome 8"/>
</dbReference>
<protein>
    <submittedName>
        <fullName evidence="2">Uncharacterized protein</fullName>
    </submittedName>
</protein>
<feature type="compositionally biased region" description="Basic and acidic residues" evidence="1">
    <location>
        <begin position="15"/>
        <end position="38"/>
    </location>
</feature>
<accession>A0AAV7NUM7</accession>
<name>A0AAV7NUM7_PLEWA</name>